<dbReference type="InterPro" id="IPR011029">
    <property type="entry name" value="DEATH-like_dom_sf"/>
</dbReference>
<accession>A0A4D9EAW1</accession>
<comment type="caution">
    <text evidence="9">The sequence shown here is derived from an EMBL/GenBank/DDBJ whole genome shotgun (WGS) entry which is preliminary data.</text>
</comment>
<evidence type="ECO:0000259" key="8">
    <source>
        <dbReference type="PROSITE" id="PS51501"/>
    </source>
</evidence>
<dbReference type="STRING" id="55544.A0A4D9EAW1"/>
<protein>
    <submittedName>
        <fullName evidence="9">ELL-associated factor 2</fullName>
    </submittedName>
</protein>
<dbReference type="InterPro" id="IPR001315">
    <property type="entry name" value="CARD"/>
</dbReference>
<dbReference type="Pfam" id="PF05180">
    <property type="entry name" value="zf-DNL"/>
    <property type="match status" value="1"/>
</dbReference>
<feature type="signal peptide" evidence="6">
    <location>
        <begin position="1"/>
        <end position="29"/>
    </location>
</feature>
<dbReference type="SUPFAM" id="SSF47986">
    <property type="entry name" value="DEATH domain"/>
    <property type="match status" value="1"/>
</dbReference>
<keyword evidence="3" id="KW-0479">Metal-binding</keyword>
<dbReference type="GO" id="GO:0008270">
    <property type="term" value="F:zinc ion binding"/>
    <property type="evidence" value="ECO:0007669"/>
    <property type="project" value="UniProtKB-KW"/>
</dbReference>
<dbReference type="Pfam" id="PF00619">
    <property type="entry name" value="CARD"/>
    <property type="match status" value="1"/>
</dbReference>
<reference evidence="9 10" key="1">
    <citation type="submission" date="2019-04" db="EMBL/GenBank/DDBJ databases">
        <title>Draft genome of the big-headed turtle Platysternon megacephalum.</title>
        <authorList>
            <person name="Gong S."/>
        </authorList>
    </citation>
    <scope>NUCLEOTIDE SEQUENCE [LARGE SCALE GENOMIC DNA]</scope>
    <source>
        <strain evidence="9">DO16091913</strain>
        <tissue evidence="9">Muscle</tissue>
    </source>
</reference>
<keyword evidence="6" id="KW-0732">Signal</keyword>
<dbReference type="InterPro" id="IPR042142">
    <property type="entry name" value="CARD_CARD9"/>
</dbReference>
<organism evidence="9 10">
    <name type="scientific">Platysternon megacephalum</name>
    <name type="common">big-headed turtle</name>
    <dbReference type="NCBI Taxonomy" id="55544"/>
    <lineage>
        <taxon>Eukaryota</taxon>
        <taxon>Metazoa</taxon>
        <taxon>Chordata</taxon>
        <taxon>Craniata</taxon>
        <taxon>Vertebrata</taxon>
        <taxon>Euteleostomi</taxon>
        <taxon>Archelosauria</taxon>
        <taxon>Testudinata</taxon>
        <taxon>Testudines</taxon>
        <taxon>Cryptodira</taxon>
        <taxon>Durocryptodira</taxon>
        <taxon>Testudinoidea</taxon>
        <taxon>Platysternidae</taxon>
        <taxon>Platysternon</taxon>
    </lineage>
</organism>
<dbReference type="GO" id="GO:0042981">
    <property type="term" value="P:regulation of apoptotic process"/>
    <property type="evidence" value="ECO:0007669"/>
    <property type="project" value="InterPro"/>
</dbReference>
<evidence type="ECO:0000256" key="6">
    <source>
        <dbReference type="SAM" id="SignalP"/>
    </source>
</evidence>
<dbReference type="GO" id="GO:0050700">
    <property type="term" value="F:CARD domain binding"/>
    <property type="evidence" value="ECO:0007669"/>
    <property type="project" value="TreeGrafter"/>
</dbReference>
<evidence type="ECO:0000256" key="5">
    <source>
        <dbReference type="SAM" id="MobiDB-lite"/>
    </source>
</evidence>
<dbReference type="FunFam" id="1.10.533.10:FF:000003">
    <property type="entry name" value="Caspase recruitment domain family, member 11"/>
    <property type="match status" value="1"/>
</dbReference>
<dbReference type="EMBL" id="QXTE01000069">
    <property type="protein sequence ID" value="TFK08411.1"/>
    <property type="molecule type" value="Genomic_DNA"/>
</dbReference>
<dbReference type="Proteomes" id="UP000297703">
    <property type="component" value="Unassembled WGS sequence"/>
</dbReference>
<gene>
    <name evidence="9" type="ORF">DR999_PMT08599</name>
</gene>
<dbReference type="GO" id="GO:0005737">
    <property type="term" value="C:cytoplasm"/>
    <property type="evidence" value="ECO:0007669"/>
    <property type="project" value="TreeGrafter"/>
</dbReference>
<dbReference type="PANTHER" id="PTHR14559:SF3">
    <property type="entry name" value="CASPASE RECRUITMENT DOMAIN-CONTAINING PROTEIN 9"/>
    <property type="match status" value="1"/>
</dbReference>
<feature type="region of interest" description="Disordered" evidence="5">
    <location>
        <begin position="658"/>
        <end position="690"/>
    </location>
</feature>
<keyword evidence="10" id="KW-1185">Reference proteome</keyword>
<feature type="coiled-coil region" evidence="4">
    <location>
        <begin position="302"/>
        <end position="386"/>
    </location>
</feature>
<evidence type="ECO:0000256" key="4">
    <source>
        <dbReference type="SAM" id="Coils"/>
    </source>
</evidence>
<evidence type="ECO:0000256" key="1">
    <source>
        <dbReference type="ARBA" id="ARBA00022553"/>
    </source>
</evidence>
<evidence type="ECO:0000259" key="7">
    <source>
        <dbReference type="PROSITE" id="PS50209"/>
    </source>
</evidence>
<dbReference type="AlphaFoldDB" id="A0A4D9EAW1"/>
<feature type="region of interest" description="Disordered" evidence="5">
    <location>
        <begin position="479"/>
        <end position="502"/>
    </location>
</feature>
<sequence length="690" mass="79307">MVPYGPSLVGLMVLGHLLSLLLIPSCSEACGVAFRQEDLACQYFLLSAMSEQEDDEMCWNNLENFRVKLISVIDPSRITPYLRQCKVINHDDEEQVLNDPSLVVRKRKVGVLLDILQRTGQKGFEAFLESLELYYPQLYMKITGKEPSRVFSMIIDTAGESGLSQLLMNEITKLQSAVQEERRKAQELNMWLHAKEDALKEMRVRDSVLRKHQERAQKMKEERDNLAKELRKCKDENYDLAMSYAKQSEEKNTALMKNRDLQLEIDHLRHSLMKAEDDCTLERKHTMKLKHAIEQRPSHEVVWEIQREKELLLAKNQELENTLQVAKEGKFEKNSLYIQALEADRRRALGEHQELVNTIYSLRKALQQAEDLQDKHAEEKEVLELQCMSLRKDSRMYKDRIEAILKQIEEVAAERDQALLTREQFHMQYSKSLVDKDAYRKEIRELGERCDEMQLQLFQKEGQLLAAEAKLKKLHLEPPTLTSDLDDTSPRSSQELSFHGNLDEDTLLSHKKDLSEGRDQQFSALENIQGLQSSNEGAPPNGELAEKERRRMKDSFEHYRRLCSAPGPGGAVGQVEATHYRLVYTCQVCKTRSAKTISKLAYHNRVVIVKCPGCKNHHVIADNLGWFSDLEGKRNIEEILAAKEEKVRRVVGEDALELLPERTAETESQNHHTEGEGGGRSSESGDKGTT</sequence>
<feature type="chain" id="PRO_5020022121" evidence="6">
    <location>
        <begin position="30"/>
        <end position="690"/>
    </location>
</feature>
<feature type="region of interest" description="Disordered" evidence="5">
    <location>
        <begin position="529"/>
        <end position="549"/>
    </location>
</feature>
<dbReference type="PROSITE" id="PS51501">
    <property type="entry name" value="ZF_DNL"/>
    <property type="match status" value="1"/>
</dbReference>
<evidence type="ECO:0000256" key="3">
    <source>
        <dbReference type="PROSITE-ProRule" id="PRU00834"/>
    </source>
</evidence>
<reference evidence="9 10" key="2">
    <citation type="submission" date="2019-04" db="EMBL/GenBank/DDBJ databases">
        <title>The genome sequence of big-headed turtle.</title>
        <authorList>
            <person name="Gong S."/>
        </authorList>
    </citation>
    <scope>NUCLEOTIDE SEQUENCE [LARGE SCALE GENOMIC DNA]</scope>
    <source>
        <strain evidence="9">DO16091913</strain>
        <tissue evidence="9">Muscle</tissue>
    </source>
</reference>
<feature type="domain" description="DNL-type" evidence="8">
    <location>
        <begin position="575"/>
        <end position="672"/>
    </location>
</feature>
<keyword evidence="3" id="KW-0863">Zinc-finger</keyword>
<dbReference type="PANTHER" id="PTHR14559">
    <property type="entry name" value="CASPASE RECRUITMENT DOMAIN FAMILY"/>
    <property type="match status" value="1"/>
</dbReference>
<feature type="domain" description="CARD" evidence="7">
    <location>
        <begin position="54"/>
        <end position="146"/>
    </location>
</feature>
<dbReference type="PROSITE" id="PS50209">
    <property type="entry name" value="CARD"/>
    <property type="match status" value="1"/>
</dbReference>
<dbReference type="OrthoDB" id="8868836at2759"/>
<proteinExistence type="predicted"/>
<dbReference type="CDD" id="cd08809">
    <property type="entry name" value="CARD_CARD9"/>
    <property type="match status" value="1"/>
</dbReference>
<name>A0A4D9EAW1_9SAUR</name>
<feature type="coiled-coil region" evidence="4">
    <location>
        <begin position="209"/>
        <end position="278"/>
    </location>
</feature>
<keyword evidence="2 4" id="KW-0175">Coiled coil</keyword>
<feature type="compositionally biased region" description="Basic and acidic residues" evidence="5">
    <location>
        <begin position="659"/>
        <end position="690"/>
    </location>
</feature>
<evidence type="ECO:0000313" key="10">
    <source>
        <dbReference type="Proteomes" id="UP000297703"/>
    </source>
</evidence>
<dbReference type="InterPro" id="IPR007853">
    <property type="entry name" value="Znf_DNL-typ"/>
</dbReference>
<keyword evidence="3" id="KW-0862">Zinc</keyword>
<dbReference type="GO" id="GO:0043123">
    <property type="term" value="P:positive regulation of canonical NF-kappaB signal transduction"/>
    <property type="evidence" value="ECO:0007669"/>
    <property type="project" value="TreeGrafter"/>
</dbReference>
<evidence type="ECO:0000313" key="9">
    <source>
        <dbReference type="EMBL" id="TFK08411.1"/>
    </source>
</evidence>
<keyword evidence="1" id="KW-0597">Phosphoprotein</keyword>
<evidence type="ECO:0000256" key="2">
    <source>
        <dbReference type="ARBA" id="ARBA00023054"/>
    </source>
</evidence>
<dbReference type="Gene3D" id="1.10.533.10">
    <property type="entry name" value="Death Domain, Fas"/>
    <property type="match status" value="1"/>
</dbReference>